<keyword evidence="1" id="KW-0489">Methyltransferase</keyword>
<keyword evidence="1" id="KW-0808">Transferase</keyword>
<comment type="caution">
    <text evidence="1">The sequence shown here is derived from an EMBL/GenBank/DDBJ whole genome shotgun (WGS) entry which is preliminary data.</text>
</comment>
<sequence>MNDSVWKLQNIDAAYWDEYIATRPKYDSTIFDPIFAYHAAGKIPFRDALDIGTGAGSTLGPLLDMFGRVTASDNDTVSVQFAQHRFQHIPRSRLSWTMSKGEELIKYHAPGSFDMITCALTFPLLDTEKALRCIFTLLRPGGTLAIWFYGPPFFIEPTLATEAQPILYAAMDQAFKPVVSGGNGQQRASWKRAADGMASWLDYIPFSEGQWKDVRRQKWNNTKARLAFFGPAACDFKVEPVSSVNRLEAVTEKYDPTFWNVNWDFEMVRRFVIAVFPKPREMAGPDEIMDGHLKKLREMMGGRDRKASMSWPAVLILARKQC</sequence>
<dbReference type="Proteomes" id="UP000799755">
    <property type="component" value="Unassembled WGS sequence"/>
</dbReference>
<gene>
    <name evidence="1" type="ORF">BDR25DRAFT_248813</name>
</gene>
<evidence type="ECO:0000313" key="2">
    <source>
        <dbReference type="Proteomes" id="UP000799755"/>
    </source>
</evidence>
<name>A0ACB6Q726_9PLEO</name>
<evidence type="ECO:0000313" key="1">
    <source>
        <dbReference type="EMBL" id="KAF2462572.1"/>
    </source>
</evidence>
<protein>
    <submittedName>
        <fullName evidence="1">S-adenosyl-L-methionine-dependent methyltransferase</fullName>
    </submittedName>
</protein>
<accession>A0ACB6Q726</accession>
<reference evidence="1" key="1">
    <citation type="journal article" date="2020" name="Stud. Mycol.">
        <title>101 Dothideomycetes genomes: a test case for predicting lifestyles and emergence of pathogens.</title>
        <authorList>
            <person name="Haridas S."/>
            <person name="Albert R."/>
            <person name="Binder M."/>
            <person name="Bloem J."/>
            <person name="Labutti K."/>
            <person name="Salamov A."/>
            <person name="Andreopoulos B."/>
            <person name="Baker S."/>
            <person name="Barry K."/>
            <person name="Bills G."/>
            <person name="Bluhm B."/>
            <person name="Cannon C."/>
            <person name="Castanera R."/>
            <person name="Culley D."/>
            <person name="Daum C."/>
            <person name="Ezra D."/>
            <person name="Gonzalez J."/>
            <person name="Henrissat B."/>
            <person name="Kuo A."/>
            <person name="Liang C."/>
            <person name="Lipzen A."/>
            <person name="Lutzoni F."/>
            <person name="Magnuson J."/>
            <person name="Mondo S."/>
            <person name="Nolan M."/>
            <person name="Ohm R."/>
            <person name="Pangilinan J."/>
            <person name="Park H.-J."/>
            <person name="Ramirez L."/>
            <person name="Alfaro M."/>
            <person name="Sun H."/>
            <person name="Tritt A."/>
            <person name="Yoshinaga Y."/>
            <person name="Zwiers L.-H."/>
            <person name="Turgeon B."/>
            <person name="Goodwin S."/>
            <person name="Spatafora J."/>
            <person name="Crous P."/>
            <person name="Grigoriev I."/>
        </authorList>
    </citation>
    <scope>NUCLEOTIDE SEQUENCE</scope>
    <source>
        <strain evidence="1">ATCC 200398</strain>
    </source>
</reference>
<organism evidence="1 2">
    <name type="scientific">Lindgomyces ingoldianus</name>
    <dbReference type="NCBI Taxonomy" id="673940"/>
    <lineage>
        <taxon>Eukaryota</taxon>
        <taxon>Fungi</taxon>
        <taxon>Dikarya</taxon>
        <taxon>Ascomycota</taxon>
        <taxon>Pezizomycotina</taxon>
        <taxon>Dothideomycetes</taxon>
        <taxon>Pleosporomycetidae</taxon>
        <taxon>Pleosporales</taxon>
        <taxon>Lindgomycetaceae</taxon>
        <taxon>Lindgomyces</taxon>
    </lineage>
</organism>
<proteinExistence type="predicted"/>
<keyword evidence="2" id="KW-1185">Reference proteome</keyword>
<dbReference type="EMBL" id="MU003578">
    <property type="protein sequence ID" value="KAF2462572.1"/>
    <property type="molecule type" value="Genomic_DNA"/>
</dbReference>